<evidence type="ECO:0000313" key="2">
    <source>
        <dbReference type="Proteomes" id="UP000014540"/>
    </source>
</evidence>
<sequence length="40" mass="4435">MFPTLDLSSLVFCSPKREGFRGFYLYYSIFTNSAGSMGGS</sequence>
<gene>
    <name evidence="1" type="ORF">LEP1GSC058_1493</name>
</gene>
<evidence type="ECO:0000313" key="1">
    <source>
        <dbReference type="EMBL" id="EPG74951.1"/>
    </source>
</evidence>
<name>S3UX39_9LEPT</name>
<organism evidence="1 2">
    <name type="scientific">Leptospira fainei serovar Hurstbridge str. BUT 6</name>
    <dbReference type="NCBI Taxonomy" id="1193011"/>
    <lineage>
        <taxon>Bacteria</taxon>
        <taxon>Pseudomonadati</taxon>
        <taxon>Spirochaetota</taxon>
        <taxon>Spirochaetia</taxon>
        <taxon>Leptospirales</taxon>
        <taxon>Leptospiraceae</taxon>
        <taxon>Leptospira</taxon>
    </lineage>
</organism>
<comment type="caution">
    <text evidence="1">The sequence shown here is derived from an EMBL/GenBank/DDBJ whole genome shotgun (WGS) entry which is preliminary data.</text>
</comment>
<reference evidence="1" key="1">
    <citation type="submission" date="2013-04" db="EMBL/GenBank/DDBJ databases">
        <authorList>
            <person name="Harkins D.M."/>
            <person name="Durkin A.S."/>
            <person name="Selengut J.D."/>
            <person name="Sanka R."/>
            <person name="DePew J."/>
            <person name="Purushe J."/>
            <person name="Ahmed A."/>
            <person name="van der Linden H."/>
            <person name="Goris M.G.A."/>
            <person name="Hartskeerl R.A."/>
            <person name="Vinetz J.M."/>
            <person name="Sutton G.G."/>
            <person name="Nelson W.C."/>
            <person name="Fouts D.E."/>
        </authorList>
    </citation>
    <scope>NUCLEOTIDE SEQUENCE [LARGE SCALE GENOMIC DNA]</scope>
    <source>
        <strain evidence="1">BUT 6</strain>
    </source>
</reference>
<dbReference type="AlphaFoldDB" id="S3UX39"/>
<accession>S3UX39</accession>
<dbReference type="Proteomes" id="UP000014540">
    <property type="component" value="Unassembled WGS sequence"/>
</dbReference>
<protein>
    <submittedName>
        <fullName evidence="1">Uncharacterized protein</fullName>
    </submittedName>
</protein>
<keyword evidence="2" id="KW-1185">Reference proteome</keyword>
<proteinExistence type="predicted"/>
<dbReference type="EMBL" id="AKWZ02000006">
    <property type="protein sequence ID" value="EPG74951.1"/>
    <property type="molecule type" value="Genomic_DNA"/>
</dbReference>